<dbReference type="SUPFAM" id="SSF53448">
    <property type="entry name" value="Nucleotide-diphospho-sugar transferases"/>
    <property type="match status" value="1"/>
</dbReference>
<dbReference type="AlphaFoldDB" id="A0A6J6EWU8"/>
<name>A0A6J6EWU8_9ZZZZ</name>
<accession>A0A6J6EWU8</accession>
<dbReference type="GO" id="GO:0005524">
    <property type="term" value="F:ATP binding"/>
    <property type="evidence" value="ECO:0007669"/>
    <property type="project" value="InterPro"/>
</dbReference>
<dbReference type="Pfam" id="PF23493">
    <property type="entry name" value="CysS_C"/>
    <property type="match status" value="1"/>
</dbReference>
<dbReference type="SUPFAM" id="SSF47323">
    <property type="entry name" value="Anticodon-binding domain of a subclass of class I aminoacyl-tRNA synthetases"/>
    <property type="match status" value="1"/>
</dbReference>
<feature type="domain" description="Cysteinyl-tRNA ligase anticodon binding" evidence="1">
    <location>
        <begin position="3"/>
        <end position="46"/>
    </location>
</feature>
<dbReference type="Gene3D" id="3.90.550.10">
    <property type="entry name" value="Spore Coat Polysaccharide Biosynthesis Protein SpsA, Chain A"/>
    <property type="match status" value="1"/>
</dbReference>
<protein>
    <submittedName>
        <fullName evidence="2">Unannotated protein</fullName>
    </submittedName>
</protein>
<dbReference type="InterPro" id="IPR029044">
    <property type="entry name" value="Nucleotide-diphossugar_trans"/>
</dbReference>
<gene>
    <name evidence="2" type="ORF">UFOPK1740_00939</name>
</gene>
<sequence length="308" mass="34779">MTIPKEVTDLAEQRIQARASKDFALSDQLRDKIAELGFVIKDKPDGYELLEKPPFEVFENLASIKLDSNLLSKRITICLLVDGWLADTKECLEALLKFMPKDASILALDLGNIDAVGNYLADTQKSNENLVVVHISQTLEQAGWANSINKLIELNPAEFSVVMDLSSIMSADAITPLMDQIKGEIVAVGWKGSLVNLDDQWRSVEDKGDGEVDILLGYLFVIKTKIAQEIPANSKAKFYRNADLEWSLELRSKGHKLVAFSKDLAVEQKRHHGYHDSDIEYREKESKKTYDRILQNYRGKTQILSPRR</sequence>
<dbReference type="InterPro" id="IPR056411">
    <property type="entry name" value="CysS_C"/>
</dbReference>
<evidence type="ECO:0000313" key="2">
    <source>
        <dbReference type="EMBL" id="CAB4581100.1"/>
    </source>
</evidence>
<organism evidence="2">
    <name type="scientific">freshwater metagenome</name>
    <dbReference type="NCBI Taxonomy" id="449393"/>
    <lineage>
        <taxon>unclassified sequences</taxon>
        <taxon>metagenomes</taxon>
        <taxon>ecological metagenomes</taxon>
    </lineage>
</organism>
<dbReference type="GO" id="GO:0004812">
    <property type="term" value="F:aminoacyl-tRNA ligase activity"/>
    <property type="evidence" value="ECO:0007669"/>
    <property type="project" value="InterPro"/>
</dbReference>
<dbReference type="InterPro" id="IPR009080">
    <property type="entry name" value="tRNAsynth_Ia_anticodon-bd"/>
</dbReference>
<evidence type="ECO:0000259" key="1">
    <source>
        <dbReference type="Pfam" id="PF23493"/>
    </source>
</evidence>
<dbReference type="Gene3D" id="1.20.120.1910">
    <property type="entry name" value="Cysteine-tRNA ligase, C-terminal anti-codon recognition domain"/>
    <property type="match status" value="1"/>
</dbReference>
<dbReference type="EMBL" id="CAEZTU010000052">
    <property type="protein sequence ID" value="CAB4581100.1"/>
    <property type="molecule type" value="Genomic_DNA"/>
</dbReference>
<dbReference type="GO" id="GO:0006418">
    <property type="term" value="P:tRNA aminoacylation for protein translation"/>
    <property type="evidence" value="ECO:0007669"/>
    <property type="project" value="InterPro"/>
</dbReference>
<reference evidence="2" key="1">
    <citation type="submission" date="2020-05" db="EMBL/GenBank/DDBJ databases">
        <authorList>
            <person name="Chiriac C."/>
            <person name="Salcher M."/>
            <person name="Ghai R."/>
            <person name="Kavagutti S V."/>
        </authorList>
    </citation>
    <scope>NUCLEOTIDE SEQUENCE</scope>
</reference>
<proteinExistence type="predicted"/>